<feature type="compositionally biased region" description="Acidic residues" evidence="1">
    <location>
        <begin position="161"/>
        <end position="176"/>
    </location>
</feature>
<gene>
    <name evidence="3" type="ORF">GCM10009839_10380</name>
</gene>
<dbReference type="Gene3D" id="3.40.630.30">
    <property type="match status" value="1"/>
</dbReference>
<keyword evidence="4" id="KW-1185">Reference proteome</keyword>
<dbReference type="CDD" id="cd04301">
    <property type="entry name" value="NAT_SF"/>
    <property type="match status" value="1"/>
</dbReference>
<evidence type="ECO:0000313" key="4">
    <source>
        <dbReference type="Proteomes" id="UP001500751"/>
    </source>
</evidence>
<dbReference type="EMBL" id="BAAAQN010000004">
    <property type="protein sequence ID" value="GAA2016651.1"/>
    <property type="molecule type" value="Genomic_DNA"/>
</dbReference>
<reference evidence="3 4" key="1">
    <citation type="journal article" date="2019" name="Int. J. Syst. Evol. Microbiol.">
        <title>The Global Catalogue of Microorganisms (GCM) 10K type strain sequencing project: providing services to taxonomists for standard genome sequencing and annotation.</title>
        <authorList>
            <consortium name="The Broad Institute Genomics Platform"/>
            <consortium name="The Broad Institute Genome Sequencing Center for Infectious Disease"/>
            <person name="Wu L."/>
            <person name="Ma J."/>
        </authorList>
    </citation>
    <scope>NUCLEOTIDE SEQUENCE [LARGE SCALE GENOMIC DNA]</scope>
    <source>
        <strain evidence="3 4">JCM 16014</strain>
    </source>
</reference>
<feature type="region of interest" description="Disordered" evidence="1">
    <location>
        <begin position="154"/>
        <end position="201"/>
    </location>
</feature>
<evidence type="ECO:0000313" key="3">
    <source>
        <dbReference type="EMBL" id="GAA2016651.1"/>
    </source>
</evidence>
<evidence type="ECO:0000259" key="2">
    <source>
        <dbReference type="PROSITE" id="PS51186"/>
    </source>
</evidence>
<name>A0ABN2TQ23_9ACTN</name>
<organism evidence="3 4">
    <name type="scientific">Catenulispora yoronensis</name>
    <dbReference type="NCBI Taxonomy" id="450799"/>
    <lineage>
        <taxon>Bacteria</taxon>
        <taxon>Bacillati</taxon>
        <taxon>Actinomycetota</taxon>
        <taxon>Actinomycetes</taxon>
        <taxon>Catenulisporales</taxon>
        <taxon>Catenulisporaceae</taxon>
        <taxon>Catenulispora</taxon>
    </lineage>
</organism>
<dbReference type="PROSITE" id="PS51186">
    <property type="entry name" value="GNAT"/>
    <property type="match status" value="1"/>
</dbReference>
<sequence>MAETSTGTGTTGRNQPLGDTELRLMQRLAQQITATDLELVNSDATYGELAWNWGRAHRAESGSWRHRLWFDGTDGTDRTDLIAWAWAALPREVPRADGTVRDYTDAYLTYQIHPDHNTLIDDVIGWYEQTAAGVRRTLVTQAADQVAQARWAAHGYTPESDSTDDSTSDSSADDGDWTQLNTRDLEDIETPDLPDGFAFTTAADAGPGATVRAHLAAWPASTMTDDAYQGLLQAPGYRPDLHLLIQAPDGTMAASAVMWLDPANATVEFEPVGTHPGFRRLGLGRALVLHGLHTARAAGASHATVACLGAPAHPKARGLYYSVGFRYFSRDVLLAKAAVQ</sequence>
<dbReference type="Pfam" id="PF00583">
    <property type="entry name" value="Acetyltransf_1"/>
    <property type="match status" value="1"/>
</dbReference>
<protein>
    <recommendedName>
        <fullName evidence="2">N-acetyltransferase domain-containing protein</fullName>
    </recommendedName>
</protein>
<dbReference type="InterPro" id="IPR000182">
    <property type="entry name" value="GNAT_dom"/>
</dbReference>
<dbReference type="InterPro" id="IPR016181">
    <property type="entry name" value="Acyl_CoA_acyltransferase"/>
</dbReference>
<dbReference type="SUPFAM" id="SSF55729">
    <property type="entry name" value="Acyl-CoA N-acyltransferases (Nat)"/>
    <property type="match status" value="1"/>
</dbReference>
<proteinExistence type="predicted"/>
<feature type="domain" description="N-acetyltransferase" evidence="2">
    <location>
        <begin position="183"/>
        <end position="340"/>
    </location>
</feature>
<comment type="caution">
    <text evidence="3">The sequence shown here is derived from an EMBL/GenBank/DDBJ whole genome shotgun (WGS) entry which is preliminary data.</text>
</comment>
<evidence type="ECO:0000256" key="1">
    <source>
        <dbReference type="SAM" id="MobiDB-lite"/>
    </source>
</evidence>
<dbReference type="Proteomes" id="UP001500751">
    <property type="component" value="Unassembled WGS sequence"/>
</dbReference>
<accession>A0ABN2TQ23</accession>
<dbReference type="RefSeq" id="WP_344664323.1">
    <property type="nucleotide sequence ID" value="NZ_BAAAQN010000004.1"/>
</dbReference>